<comment type="function">
    <text evidence="4">Catalyzes the reduction of 1-pyrroline-5-carboxylate (PCA) to L-proline.</text>
</comment>
<organism evidence="9 10">
    <name type="scientific">Myroides marinus</name>
    <dbReference type="NCBI Taxonomy" id="703342"/>
    <lineage>
        <taxon>Bacteria</taxon>
        <taxon>Pseudomonadati</taxon>
        <taxon>Bacteroidota</taxon>
        <taxon>Flavobacteriia</taxon>
        <taxon>Flavobacteriales</taxon>
        <taxon>Flavobacteriaceae</taxon>
        <taxon>Myroides</taxon>
    </lineage>
</organism>
<dbReference type="InterPro" id="IPR029036">
    <property type="entry name" value="P5CR_dimer"/>
</dbReference>
<evidence type="ECO:0000313" key="9">
    <source>
        <dbReference type="EMBL" id="KZE83736.1"/>
    </source>
</evidence>
<gene>
    <name evidence="4" type="primary">proC</name>
    <name evidence="9" type="ORF">AV926_03475</name>
</gene>
<keyword evidence="3 4" id="KW-0560">Oxidoreductase</keyword>
<keyword evidence="4" id="KW-0641">Proline biosynthesis</keyword>
<dbReference type="Pfam" id="PF14748">
    <property type="entry name" value="P5CR_dimer"/>
    <property type="match status" value="1"/>
</dbReference>
<comment type="similarity">
    <text evidence="1 4">Belongs to the pyrroline-5-carboxylate reductase family.</text>
</comment>
<evidence type="ECO:0000256" key="2">
    <source>
        <dbReference type="ARBA" id="ARBA00022857"/>
    </source>
</evidence>
<dbReference type="PIRSF" id="PIRSF000193">
    <property type="entry name" value="Pyrrol-5-carb_rd"/>
    <property type="match status" value="1"/>
</dbReference>
<sequence length="269" mass="29680">MRIAIVGMGNMGSTFANGFINSRFISPTDVLIYTRSQSASEDSRNVHKLSYRYKLDSDIKTCDIVIVAVKPQDFTTLVGDLRQYVHQEQIVVSVMAGISIDRLKQDLGVDKIVRSMPNLPTQIGRGMTVFTASEELDRKELFIIQNLINTTGKSVYVSEENKIDAATAVSGSGPAYVFYFMEAMIKAAISYGFEPSQAELLVKQTISGALGLYEANSLSTQDWIAKVSSKGGTTEQAIKYFNEQDVMQKLIEGVNKAKAQSEFLGKQIK</sequence>
<comment type="subcellular location">
    <subcellularLocation>
        <location evidence="4">Cytoplasm</location>
    </subcellularLocation>
</comment>
<evidence type="ECO:0000259" key="8">
    <source>
        <dbReference type="Pfam" id="PF14748"/>
    </source>
</evidence>
<dbReference type="GO" id="GO:0055129">
    <property type="term" value="P:L-proline biosynthetic process"/>
    <property type="evidence" value="ECO:0007669"/>
    <property type="project" value="UniProtKB-UniRule"/>
</dbReference>
<dbReference type="SUPFAM" id="SSF48179">
    <property type="entry name" value="6-phosphogluconate dehydrogenase C-terminal domain-like"/>
    <property type="match status" value="1"/>
</dbReference>
<comment type="catalytic activity">
    <reaction evidence="4">
        <text>L-proline + NADP(+) = (S)-1-pyrroline-5-carboxylate + NADPH + 2 H(+)</text>
        <dbReference type="Rhea" id="RHEA:14109"/>
        <dbReference type="ChEBI" id="CHEBI:15378"/>
        <dbReference type="ChEBI" id="CHEBI:17388"/>
        <dbReference type="ChEBI" id="CHEBI:57783"/>
        <dbReference type="ChEBI" id="CHEBI:58349"/>
        <dbReference type="ChEBI" id="CHEBI:60039"/>
        <dbReference type="EC" id="1.5.1.2"/>
    </reaction>
</comment>
<dbReference type="Proteomes" id="UP000076630">
    <property type="component" value="Unassembled WGS sequence"/>
</dbReference>
<name>A0A164AF36_9FLAO</name>
<comment type="catalytic activity">
    <reaction evidence="4">
        <text>L-proline + NAD(+) = (S)-1-pyrroline-5-carboxylate + NADH + 2 H(+)</text>
        <dbReference type="Rhea" id="RHEA:14105"/>
        <dbReference type="ChEBI" id="CHEBI:15378"/>
        <dbReference type="ChEBI" id="CHEBI:17388"/>
        <dbReference type="ChEBI" id="CHEBI:57540"/>
        <dbReference type="ChEBI" id="CHEBI:57945"/>
        <dbReference type="ChEBI" id="CHEBI:60039"/>
        <dbReference type="EC" id="1.5.1.2"/>
    </reaction>
</comment>
<dbReference type="Gene3D" id="1.10.3730.10">
    <property type="entry name" value="ProC C-terminal domain-like"/>
    <property type="match status" value="1"/>
</dbReference>
<evidence type="ECO:0000256" key="1">
    <source>
        <dbReference type="ARBA" id="ARBA00005525"/>
    </source>
</evidence>
<accession>A0A164AF36</accession>
<evidence type="ECO:0000256" key="3">
    <source>
        <dbReference type="ARBA" id="ARBA00023002"/>
    </source>
</evidence>
<dbReference type="EC" id="1.5.1.2" evidence="4 5"/>
<dbReference type="UniPathway" id="UPA00098">
    <property type="reaction ID" value="UER00361"/>
</dbReference>
<dbReference type="InterPro" id="IPR036291">
    <property type="entry name" value="NAD(P)-bd_dom_sf"/>
</dbReference>
<dbReference type="HAMAP" id="MF_01925">
    <property type="entry name" value="P5C_reductase"/>
    <property type="match status" value="1"/>
</dbReference>
<dbReference type="Gene3D" id="3.40.50.720">
    <property type="entry name" value="NAD(P)-binding Rossmann-like Domain"/>
    <property type="match status" value="1"/>
</dbReference>
<proteinExistence type="inferred from homology"/>
<dbReference type="GO" id="GO:0005737">
    <property type="term" value="C:cytoplasm"/>
    <property type="evidence" value="ECO:0007669"/>
    <property type="project" value="UniProtKB-SubCell"/>
</dbReference>
<dbReference type="EMBL" id="LQNU01000035">
    <property type="protein sequence ID" value="KZE83736.1"/>
    <property type="molecule type" value="Genomic_DNA"/>
</dbReference>
<feature type="domain" description="Pyrroline-5-carboxylate reductase catalytic N-terminal" evidence="7">
    <location>
        <begin position="2"/>
        <end position="97"/>
    </location>
</feature>
<dbReference type="PANTHER" id="PTHR11645:SF0">
    <property type="entry name" value="PYRROLINE-5-CARBOXYLATE REDUCTASE 3"/>
    <property type="match status" value="1"/>
</dbReference>
<dbReference type="InterPro" id="IPR000304">
    <property type="entry name" value="Pyrroline-COOH_reductase"/>
</dbReference>
<keyword evidence="2 4" id="KW-0521">NADP</keyword>
<reference evidence="9 10" key="1">
    <citation type="submission" date="2016-01" db="EMBL/GenBank/DDBJ databases">
        <title>Whole genome sequencing of Myroides marinus L41.</title>
        <authorList>
            <person name="Hong K.W."/>
        </authorList>
    </citation>
    <scope>NUCLEOTIDE SEQUENCE [LARGE SCALE GENOMIC DNA]</scope>
    <source>
        <strain evidence="9 10">L41</strain>
    </source>
</reference>
<dbReference type="InterPro" id="IPR028939">
    <property type="entry name" value="P5C_Rdtase_cat_N"/>
</dbReference>
<dbReference type="SUPFAM" id="SSF51735">
    <property type="entry name" value="NAD(P)-binding Rossmann-fold domains"/>
    <property type="match status" value="1"/>
</dbReference>
<dbReference type="PANTHER" id="PTHR11645">
    <property type="entry name" value="PYRROLINE-5-CARBOXYLATE REDUCTASE"/>
    <property type="match status" value="1"/>
</dbReference>
<evidence type="ECO:0000313" key="10">
    <source>
        <dbReference type="Proteomes" id="UP000076630"/>
    </source>
</evidence>
<comment type="pathway">
    <text evidence="4">Amino-acid biosynthesis; L-proline biosynthesis; L-proline from L-glutamate 5-semialdehyde: step 1/1.</text>
</comment>
<evidence type="ECO:0000256" key="6">
    <source>
        <dbReference type="PIRSR" id="PIRSR000193-1"/>
    </source>
</evidence>
<feature type="domain" description="Pyrroline-5-carboxylate reductase dimerisation" evidence="8">
    <location>
        <begin position="160"/>
        <end position="262"/>
    </location>
</feature>
<dbReference type="OrthoDB" id="9805754at2"/>
<feature type="binding site" evidence="6">
    <location>
        <position position="34"/>
    </location>
    <ligand>
        <name>NADP(+)</name>
        <dbReference type="ChEBI" id="CHEBI:58349"/>
    </ligand>
</feature>
<dbReference type="AlphaFoldDB" id="A0A164AF36"/>
<comment type="caution">
    <text evidence="9">The sequence shown here is derived from an EMBL/GenBank/DDBJ whole genome shotgun (WGS) entry which is preliminary data.</text>
</comment>
<evidence type="ECO:0000256" key="5">
    <source>
        <dbReference type="NCBIfam" id="TIGR00112"/>
    </source>
</evidence>
<keyword evidence="4" id="KW-0963">Cytoplasm</keyword>
<dbReference type="NCBIfam" id="TIGR00112">
    <property type="entry name" value="proC"/>
    <property type="match status" value="1"/>
</dbReference>
<keyword evidence="10" id="KW-1185">Reference proteome</keyword>
<dbReference type="GO" id="GO:0004735">
    <property type="term" value="F:pyrroline-5-carboxylate reductase activity"/>
    <property type="evidence" value="ECO:0007669"/>
    <property type="project" value="UniProtKB-UniRule"/>
</dbReference>
<dbReference type="Pfam" id="PF03807">
    <property type="entry name" value="F420_oxidored"/>
    <property type="match status" value="1"/>
</dbReference>
<dbReference type="InterPro" id="IPR008927">
    <property type="entry name" value="6-PGluconate_DH-like_C_sf"/>
</dbReference>
<evidence type="ECO:0000256" key="4">
    <source>
        <dbReference type="HAMAP-Rule" id="MF_01925"/>
    </source>
</evidence>
<dbReference type="RefSeq" id="WP_038986549.1">
    <property type="nucleotide sequence ID" value="NZ_JACAJN010000025.1"/>
</dbReference>
<feature type="binding site" evidence="6">
    <location>
        <begin position="68"/>
        <end position="71"/>
    </location>
    <ligand>
        <name>NADP(+)</name>
        <dbReference type="ChEBI" id="CHEBI:58349"/>
    </ligand>
</feature>
<protein>
    <recommendedName>
        <fullName evidence="4 5">Pyrroline-5-carboxylate reductase</fullName>
        <shortName evidence="4">P5C reductase</shortName>
        <shortName evidence="4">P5CR</shortName>
        <ecNumber evidence="4 5">1.5.1.2</ecNumber>
    </recommendedName>
    <alternativeName>
        <fullName evidence="4">PCA reductase</fullName>
    </alternativeName>
</protein>
<evidence type="ECO:0000259" key="7">
    <source>
        <dbReference type="Pfam" id="PF03807"/>
    </source>
</evidence>
<keyword evidence="4" id="KW-0028">Amino-acid biosynthesis</keyword>